<reference evidence="3" key="1">
    <citation type="journal article" date="2019" name="Int. J. Syst. Evol. Microbiol.">
        <title>The Global Catalogue of Microorganisms (GCM) 10K type strain sequencing project: providing services to taxonomists for standard genome sequencing and annotation.</title>
        <authorList>
            <consortium name="The Broad Institute Genomics Platform"/>
            <consortium name="The Broad Institute Genome Sequencing Center for Infectious Disease"/>
            <person name="Wu L."/>
            <person name="Ma J."/>
        </authorList>
    </citation>
    <scope>NUCLEOTIDE SEQUENCE [LARGE SCALE GENOMIC DNA]</scope>
    <source>
        <strain evidence="3">JCM 15896</strain>
    </source>
</reference>
<evidence type="ECO:0000313" key="3">
    <source>
        <dbReference type="Proteomes" id="UP001500359"/>
    </source>
</evidence>
<feature type="domain" description="PilZ" evidence="1">
    <location>
        <begin position="149"/>
        <end position="237"/>
    </location>
</feature>
<dbReference type="SUPFAM" id="SSF141371">
    <property type="entry name" value="PilZ domain-like"/>
    <property type="match status" value="2"/>
</dbReference>
<evidence type="ECO:0000259" key="1">
    <source>
        <dbReference type="Pfam" id="PF07238"/>
    </source>
</evidence>
<feature type="domain" description="PilZ" evidence="1">
    <location>
        <begin position="493"/>
        <end position="580"/>
    </location>
</feature>
<keyword evidence="3" id="KW-1185">Reference proteome</keyword>
<proteinExistence type="predicted"/>
<dbReference type="InterPro" id="IPR009875">
    <property type="entry name" value="PilZ_domain"/>
</dbReference>
<protein>
    <submittedName>
        <fullName evidence="2">PilZ domain-containing protein</fullName>
    </submittedName>
</protein>
<organism evidence="2 3">
    <name type="scientific">Aliiglaciecola litoralis</name>
    <dbReference type="NCBI Taxonomy" id="582857"/>
    <lineage>
        <taxon>Bacteria</taxon>
        <taxon>Pseudomonadati</taxon>
        <taxon>Pseudomonadota</taxon>
        <taxon>Gammaproteobacteria</taxon>
        <taxon>Alteromonadales</taxon>
        <taxon>Alteromonadaceae</taxon>
        <taxon>Aliiglaciecola</taxon>
    </lineage>
</organism>
<sequence>MSQDLEQYQDIIEQLKPMINEPEFNQVLSQVAANVPKQKRFLIKMELKRLAKPCLRLIDLRGQVVGDCREYTYQGKSHFLDDTAIDVFERQVRLFGEYTMGVYEAVRNTENSYRVIYQKQREQAEKEGKEVKVAKPHHAPVLQFGAYAKRSEERMNFAVNVEMFTELNKSIQATTIDVSVSGLKVKIANDHLFKVGERLTVQFRGLEGEYTIDRKAGVGYTIVDVESSQKEQRIALQKNDEHASHSFEEFFVKFIHGNKRRYKVNMDNTLNAIKLKTYEQYFIPNFTSVPIYIEKLNNVHRPKYALINDSNKDPLYYWSDEQFELRIGYLVNHQRVTQLLTMPEPYQETIVYAFNHVKDDKVYFYSASQEELFERPDLMKVFLGYGARKASWRVYKLQITPMELEQAHIPLSLPDVVSSAVKRQNQPPAPRLLSRIKNVRHIALLTDITDEVGTQIYERIPIRRGEIAQLKVFGHPRNKVPPPVSMFRFKYHNQRKETRYQLRTKVLLNFGDITMEGSSEDVSTRGLRVELGDFFHGSEKDLVRLSFPTLQNVTRKYELIDLPYRVKGISYDRNVLHLQAVTDSSNKTAQHFFDELIRNNRAKLKAFKEEEEIPGIGNALRNLYAKNVINTAFFIRKEGIEFLPDALVTSNMNSRINNLLSFDAEPGQFNLHFLYSTYGVELDFIQYTLKKIKTNNKPVMREIFVAFDPSKSFIDEAIKSRFADQFHGDKERKNFIQQAMEAGQFIAIKVFLARAGRPDLDRLQSEISYVAVYAIHRAKVLEEQLWSIIGVGDLLDVTDEVMIRHNFSHSQIRDNQQMPAYHKVKTAKIENLLKT</sequence>
<accession>A0ABP3WWN4</accession>
<comment type="caution">
    <text evidence="2">The sequence shown here is derived from an EMBL/GenBank/DDBJ whole genome shotgun (WGS) entry which is preliminary data.</text>
</comment>
<name>A0ABP3WWN4_9ALTE</name>
<dbReference type="RefSeq" id="WP_343860536.1">
    <property type="nucleotide sequence ID" value="NZ_BAAAFD010000007.1"/>
</dbReference>
<evidence type="ECO:0000313" key="2">
    <source>
        <dbReference type="EMBL" id="GAA0857884.1"/>
    </source>
</evidence>
<gene>
    <name evidence="2" type="ORF">GCM10009114_25370</name>
</gene>
<dbReference type="EMBL" id="BAAAFD010000007">
    <property type="protein sequence ID" value="GAA0857884.1"/>
    <property type="molecule type" value="Genomic_DNA"/>
</dbReference>
<dbReference type="Proteomes" id="UP001500359">
    <property type="component" value="Unassembled WGS sequence"/>
</dbReference>
<dbReference type="Gene3D" id="2.40.10.220">
    <property type="entry name" value="predicted glycosyltransferase like domains"/>
    <property type="match status" value="1"/>
</dbReference>
<dbReference type="Pfam" id="PF07238">
    <property type="entry name" value="PilZ"/>
    <property type="match status" value="2"/>
</dbReference>